<protein>
    <submittedName>
        <fullName evidence="1">Uncharacterized protein</fullName>
    </submittedName>
</protein>
<gene>
    <name evidence="1" type="ORF">C8E00_1181</name>
</gene>
<organism evidence="1 2">
    <name type="scientific">Chromohalobacter marismortui</name>
    <dbReference type="NCBI Taxonomy" id="42055"/>
    <lineage>
        <taxon>Bacteria</taxon>
        <taxon>Pseudomonadati</taxon>
        <taxon>Pseudomonadota</taxon>
        <taxon>Gammaproteobacteria</taxon>
        <taxon>Oceanospirillales</taxon>
        <taxon>Halomonadaceae</taxon>
        <taxon>Chromohalobacter</taxon>
    </lineage>
</organism>
<sequence length="78" mass="8657">MTPRFKALSAIVSSIETLTITALSVEYAFLVGRFGNDEMLFNNRSGNSCGRLPAIGVPVTTYQGKRLVKDLRVFLRTF</sequence>
<dbReference type="AlphaFoldDB" id="A0A4R7NDC5"/>
<accession>A0A4R7NDC5</accession>
<reference evidence="1 2" key="1">
    <citation type="submission" date="2019-03" db="EMBL/GenBank/DDBJ databases">
        <title>Genomic Encyclopedia of Type Strains, Phase IV (KMG-IV): sequencing the most valuable type-strain genomes for metagenomic binning, comparative biology and taxonomic classification.</title>
        <authorList>
            <person name="Goeker M."/>
        </authorList>
    </citation>
    <scope>NUCLEOTIDE SEQUENCE [LARGE SCALE GENOMIC DNA]</scope>
    <source>
        <strain evidence="1 2">DSM 6770</strain>
    </source>
</reference>
<dbReference type="Proteomes" id="UP000295380">
    <property type="component" value="Unassembled WGS sequence"/>
</dbReference>
<evidence type="ECO:0000313" key="2">
    <source>
        <dbReference type="Proteomes" id="UP000295380"/>
    </source>
</evidence>
<evidence type="ECO:0000313" key="1">
    <source>
        <dbReference type="EMBL" id="TDU18020.1"/>
    </source>
</evidence>
<comment type="caution">
    <text evidence="1">The sequence shown here is derived from an EMBL/GenBank/DDBJ whole genome shotgun (WGS) entry which is preliminary data.</text>
</comment>
<proteinExistence type="predicted"/>
<dbReference type="EMBL" id="SOBR01000018">
    <property type="protein sequence ID" value="TDU18020.1"/>
    <property type="molecule type" value="Genomic_DNA"/>
</dbReference>
<keyword evidence="2" id="KW-1185">Reference proteome</keyword>
<name>A0A4R7NDC5_9GAMM</name>